<dbReference type="RefSeq" id="WP_253730497.1">
    <property type="nucleotide sequence ID" value="NZ_JAMTCL010000077.1"/>
</dbReference>
<dbReference type="Proteomes" id="UP000649573">
    <property type="component" value="Unassembled WGS sequence"/>
</dbReference>
<gene>
    <name evidence="1" type="ORF">GCM10010178_85850</name>
</gene>
<evidence type="ECO:0000313" key="2">
    <source>
        <dbReference type="Proteomes" id="UP000649573"/>
    </source>
</evidence>
<keyword evidence="2" id="KW-1185">Reference proteome</keyword>
<organism evidence="1 2">
    <name type="scientific">Lentzea flava</name>
    <dbReference type="NCBI Taxonomy" id="103732"/>
    <lineage>
        <taxon>Bacteria</taxon>
        <taxon>Bacillati</taxon>
        <taxon>Actinomycetota</taxon>
        <taxon>Actinomycetes</taxon>
        <taxon>Pseudonocardiales</taxon>
        <taxon>Pseudonocardiaceae</taxon>
        <taxon>Lentzea</taxon>
    </lineage>
</organism>
<protein>
    <submittedName>
        <fullName evidence="1">Uncharacterized protein</fullName>
    </submittedName>
</protein>
<comment type="caution">
    <text evidence="1">The sequence shown here is derived from an EMBL/GenBank/DDBJ whole genome shotgun (WGS) entry which is preliminary data.</text>
</comment>
<dbReference type="Gene3D" id="2.60.40.1180">
    <property type="entry name" value="Golgi alpha-mannosidase II"/>
    <property type="match status" value="1"/>
</dbReference>
<proteinExistence type="predicted"/>
<sequence length="55" mass="6074">MMPLGAVDDRPDYDYADGVTLLIHQLDDGASITTEVRGSTFHTRRTDTAATVHLR</sequence>
<dbReference type="InterPro" id="IPR013780">
    <property type="entry name" value="Glyco_hydro_b"/>
</dbReference>
<name>A0ABQ2VGN7_9PSEU</name>
<evidence type="ECO:0000313" key="1">
    <source>
        <dbReference type="EMBL" id="GGU82117.1"/>
    </source>
</evidence>
<accession>A0ABQ2VGN7</accession>
<dbReference type="EMBL" id="BMRE01000079">
    <property type="protein sequence ID" value="GGU82117.1"/>
    <property type="molecule type" value="Genomic_DNA"/>
</dbReference>
<reference evidence="2" key="1">
    <citation type="journal article" date="2019" name="Int. J. Syst. Evol. Microbiol.">
        <title>The Global Catalogue of Microorganisms (GCM) 10K type strain sequencing project: providing services to taxonomists for standard genome sequencing and annotation.</title>
        <authorList>
            <consortium name="The Broad Institute Genomics Platform"/>
            <consortium name="The Broad Institute Genome Sequencing Center for Infectious Disease"/>
            <person name="Wu L."/>
            <person name="Ma J."/>
        </authorList>
    </citation>
    <scope>NUCLEOTIDE SEQUENCE [LARGE SCALE GENOMIC DNA]</scope>
    <source>
        <strain evidence="2">JCM 3296</strain>
    </source>
</reference>
<dbReference type="SUPFAM" id="SSF117125">
    <property type="entry name" value="Putative glucosidase YicI, C-terminal domain"/>
    <property type="match status" value="1"/>
</dbReference>